<evidence type="ECO:0000256" key="6">
    <source>
        <dbReference type="ARBA" id="ARBA00022794"/>
    </source>
</evidence>
<keyword evidence="5" id="KW-0963">Cytoplasm</keyword>
<evidence type="ECO:0000256" key="3">
    <source>
        <dbReference type="ARBA" id="ARBA00015639"/>
    </source>
</evidence>
<feature type="domain" description="CCZ1/INTU second Longin" evidence="9">
    <location>
        <begin position="466"/>
        <end position="584"/>
    </location>
</feature>
<gene>
    <name evidence="11" type="primary">LOC106808945</name>
</gene>
<dbReference type="Proteomes" id="UP000695022">
    <property type="component" value="Unplaced"/>
</dbReference>
<keyword evidence="10" id="KW-1185">Reference proteome</keyword>
<dbReference type="Pfam" id="PF19031">
    <property type="entry name" value="Intu_longin_1"/>
    <property type="match status" value="1"/>
</dbReference>
<evidence type="ECO:0000256" key="2">
    <source>
        <dbReference type="ARBA" id="ARBA00010034"/>
    </source>
</evidence>
<dbReference type="GeneID" id="106808945"/>
<feature type="compositionally biased region" description="Polar residues" evidence="7">
    <location>
        <begin position="680"/>
        <end position="691"/>
    </location>
</feature>
<keyword evidence="4" id="KW-0217">Developmental protein</keyword>
<evidence type="ECO:0000313" key="10">
    <source>
        <dbReference type="Proteomes" id="UP000695022"/>
    </source>
</evidence>
<dbReference type="RefSeq" id="XP_014667354.1">
    <property type="nucleotide sequence ID" value="XM_014811868.1"/>
</dbReference>
<accession>A0ABM1E583</accession>
<feature type="domain" description="CCZ1/INTU/HSP4 first Longin" evidence="8">
    <location>
        <begin position="260"/>
        <end position="367"/>
    </location>
</feature>
<proteinExistence type="inferred from homology"/>
<feature type="region of interest" description="Disordered" evidence="7">
    <location>
        <begin position="619"/>
        <end position="722"/>
    </location>
</feature>
<name>A0ABM1E583_PRICU</name>
<dbReference type="SUPFAM" id="SSF50156">
    <property type="entry name" value="PDZ domain-like"/>
    <property type="match status" value="1"/>
</dbReference>
<evidence type="ECO:0000259" key="8">
    <source>
        <dbReference type="Pfam" id="PF19031"/>
    </source>
</evidence>
<evidence type="ECO:0000256" key="7">
    <source>
        <dbReference type="SAM" id="MobiDB-lite"/>
    </source>
</evidence>
<feature type="region of interest" description="Disordered" evidence="7">
    <location>
        <begin position="1"/>
        <end position="23"/>
    </location>
</feature>
<evidence type="ECO:0000313" key="11">
    <source>
        <dbReference type="RefSeq" id="XP_014667354.1"/>
    </source>
</evidence>
<comment type="similarity">
    <text evidence="2">Belongs to the inturned family.</text>
</comment>
<feature type="compositionally biased region" description="Basic and acidic residues" evidence="7">
    <location>
        <begin position="619"/>
        <end position="629"/>
    </location>
</feature>
<dbReference type="InterPro" id="IPR043987">
    <property type="entry name" value="CCZ1/INTU/HSP4_longin_1"/>
</dbReference>
<evidence type="ECO:0000259" key="9">
    <source>
        <dbReference type="Pfam" id="PF19032"/>
    </source>
</evidence>
<sequence>MDVSVANGNREKVSDSTDSDSIEIEQPEWAAAVQDRGDLFYVEGKSSAERIAAPVESKTNGKTNEMNTVVNNNYNKVKGLVNKTKHETDILRDLLTDHVPHSVSFYDSPTGKVIEVYLDVDPTRRNYGRRASRCETLFGIIPGHFSEKDSNGLSNRDSVDDLRIMVQGLLPSGEAERSGNVKLGDWLRCINDFEINYNNVNSILSAIVGPKRVKLTLQRFDGKQRSPHVARKEPINAGLVKLVAGQRLQEVTSALQEVPNHIVLYLTLEGVSENAQGKEDVLYQYPAVENKLVEIRGMFITLVHMMHDVTASSPISSSLLIDGKLVHVAYSREGREALVLGLPADRVPLYQLKNTMEDVVRLMKVLYKSLGSAFGDRENKPALDHLFSLLFQQLLLDSSPTTKAEDKLMQTPLFCSAFLESLQAVRWLPLPDSVMVRINNSLSDLEAADFVDMSEEFYSIRRFYTILGTCLFHKGYLIANHLPKEDLLDVALYLQYYHLLVLTSGDPVGQVVVWKEVFPTRRHQGADEPVIAGYTEPDGRWFLLIVGMMHDMLAVLLEAGGCATAAEGAPKPDPFYVDQVKNTLLELQAGGLAADCETKLQSPSIPALTAADYFLKTASKSDKKAESSPKPESSPSQRASRTDAPASILKKRPPSQQSSAASLGSLAQAHDRDSDEESEASMQSGAASDNSHSLREAETPPHPRKLTSTPSDESGSSIFKANKKKRTMISATSLTSLKKSMVDLTVSEDDTFPKLTRGCENTLFHYLSTDVAEGVFVCPVTSGSPSCPLQKQVVTNFNTCCMAIRTVLQQSTRRSAQGGKFSPDDSLEGVGEHGILFSCPTEGKRGGQEITYWVVG</sequence>
<keyword evidence="6" id="KW-0970">Cilium biogenesis/degradation</keyword>
<organism evidence="10 11">
    <name type="scientific">Priapulus caudatus</name>
    <name type="common">Priapulid worm</name>
    <dbReference type="NCBI Taxonomy" id="37621"/>
    <lineage>
        <taxon>Eukaryota</taxon>
        <taxon>Metazoa</taxon>
        <taxon>Ecdysozoa</taxon>
        <taxon>Scalidophora</taxon>
        <taxon>Priapulida</taxon>
        <taxon>Priapulimorpha</taxon>
        <taxon>Priapulimorphida</taxon>
        <taxon>Priapulidae</taxon>
        <taxon>Priapulus</taxon>
    </lineage>
</organism>
<feature type="compositionally biased region" description="Basic and acidic residues" evidence="7">
    <location>
        <begin position="692"/>
        <end position="701"/>
    </location>
</feature>
<evidence type="ECO:0000256" key="4">
    <source>
        <dbReference type="ARBA" id="ARBA00022473"/>
    </source>
</evidence>
<dbReference type="PANTHER" id="PTHR21082:SF4">
    <property type="entry name" value="PROTEIN INTURNED"/>
    <property type="match status" value="1"/>
</dbReference>
<dbReference type="Pfam" id="PF19032">
    <property type="entry name" value="Intu_longin_2"/>
    <property type="match status" value="1"/>
</dbReference>
<dbReference type="InterPro" id="IPR036034">
    <property type="entry name" value="PDZ_sf"/>
</dbReference>
<dbReference type="PANTHER" id="PTHR21082">
    <property type="entry name" value="PROTEIN INTURNED"/>
    <property type="match status" value="1"/>
</dbReference>
<feature type="non-terminal residue" evidence="11">
    <location>
        <position position="856"/>
    </location>
</feature>
<dbReference type="InterPro" id="IPR043988">
    <property type="entry name" value="CCZ1/INTU_longin_2"/>
</dbReference>
<reference evidence="11" key="1">
    <citation type="submission" date="2025-08" db="UniProtKB">
        <authorList>
            <consortium name="RefSeq"/>
        </authorList>
    </citation>
    <scope>IDENTIFICATION</scope>
</reference>
<dbReference type="InterPro" id="IPR039151">
    <property type="entry name" value="INTU"/>
</dbReference>
<evidence type="ECO:0000256" key="1">
    <source>
        <dbReference type="ARBA" id="ARBA00004496"/>
    </source>
</evidence>
<feature type="compositionally biased region" description="Polar residues" evidence="7">
    <location>
        <begin position="706"/>
        <end position="719"/>
    </location>
</feature>
<feature type="compositionally biased region" description="Low complexity" evidence="7">
    <location>
        <begin position="655"/>
        <end position="668"/>
    </location>
</feature>
<protein>
    <recommendedName>
        <fullName evidence="3">Protein inturned</fullName>
    </recommendedName>
</protein>
<comment type="subcellular location">
    <subcellularLocation>
        <location evidence="1">Cytoplasm</location>
    </subcellularLocation>
</comment>
<evidence type="ECO:0000256" key="5">
    <source>
        <dbReference type="ARBA" id="ARBA00022490"/>
    </source>
</evidence>